<evidence type="ECO:0000313" key="2">
    <source>
        <dbReference type="Proteomes" id="UP000035199"/>
    </source>
</evidence>
<dbReference type="AlphaFoldDB" id="A0A0G3GWI9"/>
<keyword evidence="2" id="KW-1185">Reference proteome</keyword>
<name>A0A0G3GWI9_9CORY</name>
<evidence type="ECO:0000313" key="1">
    <source>
        <dbReference type="EMBL" id="AKK05529.1"/>
    </source>
</evidence>
<dbReference type="KEGG" id="cmv:CMUST_05965"/>
<dbReference type="STRING" id="571915.CMUST_05965"/>
<dbReference type="EMBL" id="CP011542">
    <property type="protein sequence ID" value="AKK05529.1"/>
    <property type="molecule type" value="Genomic_DNA"/>
</dbReference>
<organism evidence="1 2">
    <name type="scientific">Corynebacterium mustelae</name>
    <dbReference type="NCBI Taxonomy" id="571915"/>
    <lineage>
        <taxon>Bacteria</taxon>
        <taxon>Bacillati</taxon>
        <taxon>Actinomycetota</taxon>
        <taxon>Actinomycetes</taxon>
        <taxon>Mycobacteriales</taxon>
        <taxon>Corynebacteriaceae</taxon>
        <taxon>Corynebacterium</taxon>
    </lineage>
</organism>
<dbReference type="PATRIC" id="fig|571915.4.peg.1269"/>
<proteinExistence type="predicted"/>
<reference evidence="2" key="2">
    <citation type="submission" date="2015-05" db="EMBL/GenBank/DDBJ databases">
        <title>Complete genome sequence of Corynebacterium mustelae DSM 45274, isolated from various tissues of a male ferret with lethal sepsis.</title>
        <authorList>
            <person name="Ruckert C."/>
            <person name="Albersmeier A."/>
            <person name="Winkler A."/>
            <person name="Tauch A."/>
        </authorList>
    </citation>
    <scope>NUCLEOTIDE SEQUENCE [LARGE SCALE GENOMIC DNA]</scope>
    <source>
        <strain evidence="2">DSM 45274</strain>
    </source>
</reference>
<evidence type="ECO:0008006" key="3">
    <source>
        <dbReference type="Google" id="ProtNLM"/>
    </source>
</evidence>
<dbReference type="OrthoDB" id="415622at2"/>
<dbReference type="RefSeq" id="WP_047261722.1">
    <property type="nucleotide sequence ID" value="NZ_CP011542.1"/>
</dbReference>
<sequence length="711" mass="78883">MTTVAMLRRGVFVVPEPSPNGHPEPASPRQVATAAVELLRLGFGADVDQLQHLDAMSLKYLVWQAAILMGGDRLWRPLFPNFPEEQLSVHAAARMRSKWKTNLEDQAWKQLVEEAAALSMHEDSEEIWPENLRPLQAFRPTMETLITEWEKPVGLSETDHQFVLDVATYIPENVLPSVYAATFHRGENLAIALEALLLVGHDANEVCNVGLAKARNVDDLLRVVLACYCQDPARSRDLQASPEYPLLVKPIPRKVRRTIVLALSVFDNASNLDLLHKRRVAWRRVLRRIHPYDFPEHTYATTQLDVVFANSTYRTKNAQVEDALAAGDVVSACALLADNPGNLLRRLAHLMRLATFRRTKGWQAKARAVEEAVAKAAPHAKLSTLITLRNGLNNRDTDVKLTQLGDRTVLRTTSKKKLDPNHHRKVIAAIDAAISHRLTLIPPPHHPLPISNREPVLTGRNQASKSIDQWVRGQRINLGKPAPGTVLRIFSHWHGSNVDLALSLADSNLSKQVAYVDHSTPRGRWGETLRHSGDVTDGSYPRGGCEFIDVAIGDRDYGYGDCDPVQEVLPAARYLIPVVISFDAGTFDTLDCFTGAMLRDEPLTGDVFQPRTVKAATTITARSTVVVPFVVDLDRMELIWLDASAGTRRGYTSVTGGNIPALVKAELSRLSTQITVGDLLRLWANAHDHPTVAEEQLEFSRDLINSLLAAV</sequence>
<dbReference type="Proteomes" id="UP000035199">
    <property type="component" value="Chromosome"/>
</dbReference>
<accession>A0A0G3GWI9</accession>
<protein>
    <recommendedName>
        <fullName evidence="3">TerD domain</fullName>
    </recommendedName>
</protein>
<gene>
    <name evidence="1" type="ORF">CMUST_05965</name>
</gene>
<reference evidence="1 2" key="1">
    <citation type="journal article" date="2015" name="Genome Announc.">
        <title>Complete Genome Sequence of the Type Strain Corynebacterium mustelae DSM 45274, Isolated from Various Tissues of a Male Ferret with Lethal Sepsis.</title>
        <authorList>
            <person name="Ruckert C."/>
            <person name="Eimer J."/>
            <person name="Winkler A."/>
            <person name="Tauch A."/>
        </authorList>
    </citation>
    <scope>NUCLEOTIDE SEQUENCE [LARGE SCALE GENOMIC DNA]</scope>
    <source>
        <strain evidence="1 2">DSM 45274</strain>
    </source>
</reference>